<evidence type="ECO:0000256" key="4">
    <source>
        <dbReference type="ARBA" id="ARBA00022842"/>
    </source>
</evidence>
<evidence type="ECO:0000313" key="7">
    <source>
        <dbReference type="EMBL" id="MDI5973642.1"/>
    </source>
</evidence>
<dbReference type="PROSITE" id="PS00893">
    <property type="entry name" value="NUDIX_BOX"/>
    <property type="match status" value="1"/>
</dbReference>
<dbReference type="EC" id="3.6.-.-" evidence="7"/>
<evidence type="ECO:0000256" key="2">
    <source>
        <dbReference type="ARBA" id="ARBA00005582"/>
    </source>
</evidence>
<dbReference type="GO" id="GO:0016787">
    <property type="term" value="F:hydrolase activity"/>
    <property type="evidence" value="ECO:0007669"/>
    <property type="project" value="UniProtKB-KW"/>
</dbReference>
<accession>A0AA90HET7</accession>
<dbReference type="InterPro" id="IPR020084">
    <property type="entry name" value="NUDIX_hydrolase_CS"/>
</dbReference>
<dbReference type="PANTHER" id="PTHR43046:SF12">
    <property type="entry name" value="GDP-MANNOSE MANNOSYL HYDROLASE"/>
    <property type="match status" value="1"/>
</dbReference>
<proteinExistence type="inferred from homology"/>
<sequence>MSDERPAGWLPREEYLRTLPKTTAYTSMYFTDRAGRPVLLKASYTRTDTWQNPGGTMDPGETPWQTAVRETFEETGIVVTGTRPLLLTHFLAAGDDCPYGRIGFLFDGGVLTGHEIDAIVLDPAEHSAWQVRELADWKPDLTPDSFARLTACHTARATGRAGYLESARR</sequence>
<dbReference type="RefSeq" id="WP_271315656.1">
    <property type="nucleotide sequence ID" value="NZ_JABXJJ020000049.1"/>
</dbReference>
<gene>
    <name evidence="7" type="ORF">POF50_030615</name>
</gene>
<evidence type="ECO:0000256" key="1">
    <source>
        <dbReference type="ARBA" id="ARBA00001946"/>
    </source>
</evidence>
<comment type="caution">
    <text evidence="7">The sequence shown here is derived from an EMBL/GenBank/DDBJ whole genome shotgun (WGS) entry which is preliminary data.</text>
</comment>
<name>A0AA90HET7_9ACTN</name>
<dbReference type="AlphaFoldDB" id="A0AA90HET7"/>
<dbReference type="PRINTS" id="PR00502">
    <property type="entry name" value="NUDIXFAMILY"/>
</dbReference>
<protein>
    <submittedName>
        <fullName evidence="7">NUDIX hydrolase</fullName>
        <ecNumber evidence="7">3.6.-.-</ecNumber>
    </submittedName>
</protein>
<dbReference type="PROSITE" id="PS51462">
    <property type="entry name" value="NUDIX"/>
    <property type="match status" value="1"/>
</dbReference>
<dbReference type="SUPFAM" id="SSF55811">
    <property type="entry name" value="Nudix"/>
    <property type="match status" value="1"/>
</dbReference>
<evidence type="ECO:0000256" key="3">
    <source>
        <dbReference type="ARBA" id="ARBA00022801"/>
    </source>
</evidence>
<evidence type="ECO:0000256" key="5">
    <source>
        <dbReference type="RuleBase" id="RU003476"/>
    </source>
</evidence>
<dbReference type="Gene3D" id="3.90.79.10">
    <property type="entry name" value="Nucleoside Triphosphate Pyrophosphohydrolase"/>
    <property type="match status" value="1"/>
</dbReference>
<keyword evidence="4" id="KW-0460">Magnesium</keyword>
<dbReference type="Pfam" id="PF00293">
    <property type="entry name" value="NUDIX"/>
    <property type="match status" value="1"/>
</dbReference>
<feature type="domain" description="Nudix hydrolase" evidence="6">
    <location>
        <begin position="20"/>
        <end position="154"/>
    </location>
</feature>
<organism evidence="7">
    <name type="scientific">Streptantibioticus silvisoli</name>
    <dbReference type="NCBI Taxonomy" id="2705255"/>
    <lineage>
        <taxon>Bacteria</taxon>
        <taxon>Bacillati</taxon>
        <taxon>Actinomycetota</taxon>
        <taxon>Actinomycetes</taxon>
        <taxon>Kitasatosporales</taxon>
        <taxon>Streptomycetaceae</taxon>
        <taxon>Streptantibioticus</taxon>
    </lineage>
</organism>
<dbReference type="PANTHER" id="PTHR43046">
    <property type="entry name" value="GDP-MANNOSE MANNOSYL HYDROLASE"/>
    <property type="match status" value="1"/>
</dbReference>
<keyword evidence="3 5" id="KW-0378">Hydrolase</keyword>
<dbReference type="InterPro" id="IPR000086">
    <property type="entry name" value="NUDIX_hydrolase_dom"/>
</dbReference>
<dbReference type="InterPro" id="IPR020476">
    <property type="entry name" value="Nudix_hydrolase"/>
</dbReference>
<dbReference type="InterPro" id="IPR015797">
    <property type="entry name" value="NUDIX_hydrolase-like_dom_sf"/>
</dbReference>
<comment type="similarity">
    <text evidence="2 5">Belongs to the Nudix hydrolase family.</text>
</comment>
<reference evidence="7" key="1">
    <citation type="submission" date="2023-05" db="EMBL/GenBank/DDBJ databases">
        <title>Streptantibioticus silvisoli sp. nov., acidotolerant actinomycetes 1 from pine litter.</title>
        <authorList>
            <person name="Swiecimska M."/>
            <person name="Golinska P."/>
            <person name="Sangal V."/>
            <person name="Wachnowicz B."/>
            <person name="Goodfellow M."/>
        </authorList>
    </citation>
    <scope>NUCLEOTIDE SEQUENCE</scope>
    <source>
        <strain evidence="7">SL13</strain>
    </source>
</reference>
<comment type="cofactor">
    <cofactor evidence="1">
        <name>Mg(2+)</name>
        <dbReference type="ChEBI" id="CHEBI:18420"/>
    </cofactor>
</comment>
<evidence type="ECO:0000259" key="6">
    <source>
        <dbReference type="PROSITE" id="PS51462"/>
    </source>
</evidence>
<dbReference type="EMBL" id="JABXJJ020000049">
    <property type="protein sequence ID" value="MDI5973642.1"/>
    <property type="molecule type" value="Genomic_DNA"/>
</dbReference>